<dbReference type="InterPro" id="IPR036263">
    <property type="entry name" value="Chorismate_II_sf"/>
</dbReference>
<accession>A0A3M4LHA7</accession>
<dbReference type="Gene3D" id="1.20.59.10">
    <property type="entry name" value="Chorismate mutase"/>
    <property type="match status" value="1"/>
</dbReference>
<dbReference type="EMBL" id="RBRE01000091">
    <property type="protein sequence ID" value="RMQ40846.1"/>
    <property type="molecule type" value="Genomic_DNA"/>
</dbReference>
<dbReference type="Proteomes" id="UP000277236">
    <property type="component" value="Unassembled WGS sequence"/>
</dbReference>
<proteinExistence type="predicted"/>
<dbReference type="GO" id="GO:0046417">
    <property type="term" value="P:chorismate metabolic process"/>
    <property type="evidence" value="ECO:0007669"/>
    <property type="project" value="InterPro"/>
</dbReference>
<evidence type="ECO:0000313" key="6">
    <source>
        <dbReference type="Proteomes" id="UP000277236"/>
    </source>
</evidence>
<dbReference type="AlphaFoldDB" id="A0A3M4LHA7"/>
<dbReference type="NCBIfam" id="TIGR01803">
    <property type="entry name" value="CM-like"/>
    <property type="match status" value="1"/>
</dbReference>
<dbReference type="EC" id="5.4.99.5" evidence="1"/>
<dbReference type="InterPro" id="IPR002701">
    <property type="entry name" value="CM_II_prokaryot"/>
</dbReference>
<feature type="binding site" evidence="3">
    <location>
        <position position="17"/>
    </location>
    <ligand>
        <name>substrate</name>
    </ligand>
</feature>
<organism evidence="5 6">
    <name type="scientific">Pseudomonas cichorii</name>
    <dbReference type="NCBI Taxonomy" id="36746"/>
    <lineage>
        <taxon>Bacteria</taxon>
        <taxon>Pseudomonadati</taxon>
        <taxon>Pseudomonadota</taxon>
        <taxon>Gammaproteobacteria</taxon>
        <taxon>Pseudomonadales</taxon>
        <taxon>Pseudomonadaceae</taxon>
        <taxon>Pseudomonas</taxon>
    </lineage>
</organism>
<feature type="binding site" evidence="3">
    <location>
        <position position="93"/>
    </location>
    <ligand>
        <name>substrate</name>
    </ligand>
</feature>
<dbReference type="OrthoDB" id="514491at2"/>
<dbReference type="PANTHER" id="PTHR38041:SF1">
    <property type="entry name" value="CHORISMATE MUTASE"/>
    <property type="match status" value="1"/>
</dbReference>
<dbReference type="NCBIfam" id="NF005475">
    <property type="entry name" value="PRK07075.1"/>
    <property type="match status" value="1"/>
</dbReference>
<dbReference type="SMART" id="SM00830">
    <property type="entry name" value="CM_2"/>
    <property type="match status" value="1"/>
</dbReference>
<keyword evidence="2" id="KW-0413">Isomerase</keyword>
<dbReference type="GO" id="GO:0004106">
    <property type="term" value="F:chorismate mutase activity"/>
    <property type="evidence" value="ECO:0007669"/>
    <property type="project" value="UniProtKB-EC"/>
</dbReference>
<dbReference type="PANTHER" id="PTHR38041">
    <property type="entry name" value="CHORISMATE MUTASE"/>
    <property type="match status" value="1"/>
</dbReference>
<dbReference type="GO" id="GO:0016835">
    <property type="term" value="F:carbon-oxygen lyase activity"/>
    <property type="evidence" value="ECO:0007669"/>
    <property type="project" value="InterPro"/>
</dbReference>
<gene>
    <name evidence="5" type="ORF">ALQ04_00903</name>
</gene>
<dbReference type="InterPro" id="IPR008241">
    <property type="entry name" value="Isochorismate_pyruvate-lyase"/>
</dbReference>
<dbReference type="GO" id="GO:0009697">
    <property type="term" value="P:salicylic acid biosynthetic process"/>
    <property type="evidence" value="ECO:0007669"/>
    <property type="project" value="InterPro"/>
</dbReference>
<evidence type="ECO:0000256" key="3">
    <source>
        <dbReference type="PIRSR" id="PIRSR029775-1"/>
    </source>
</evidence>
<evidence type="ECO:0000313" key="5">
    <source>
        <dbReference type="EMBL" id="RMQ40846.1"/>
    </source>
</evidence>
<sequence length="107" mass="12136">MSAIKSASDCQSLGDIRQGIDSIDQQIVNLLARRLTYVKAATGFKANEQSIPAPERVAAMLEERRQWAAEAGLPVDQTEDFFKDLIHWFINQQITHWRSLHPEASEQ</sequence>
<dbReference type="Pfam" id="PF01817">
    <property type="entry name" value="CM_2"/>
    <property type="match status" value="1"/>
</dbReference>
<evidence type="ECO:0000256" key="1">
    <source>
        <dbReference type="ARBA" id="ARBA00012404"/>
    </source>
</evidence>
<dbReference type="RefSeq" id="WP_122318366.1">
    <property type="nucleotide sequence ID" value="NZ_RBRE01000091.1"/>
</dbReference>
<feature type="binding site" evidence="3">
    <location>
        <position position="45"/>
    </location>
    <ligand>
        <name>substrate</name>
    </ligand>
</feature>
<evidence type="ECO:0000259" key="4">
    <source>
        <dbReference type="PROSITE" id="PS51168"/>
    </source>
</evidence>
<evidence type="ECO:0000256" key="2">
    <source>
        <dbReference type="ARBA" id="ARBA00023235"/>
    </source>
</evidence>
<dbReference type="InterPro" id="IPR036979">
    <property type="entry name" value="CM_dom_sf"/>
</dbReference>
<reference evidence="5 6" key="1">
    <citation type="submission" date="2018-08" db="EMBL/GenBank/DDBJ databases">
        <title>Recombination of ecologically and evolutionarily significant loci maintains genetic cohesion in the Pseudomonas syringae species complex.</title>
        <authorList>
            <person name="Dillon M."/>
            <person name="Thakur S."/>
            <person name="Almeida R.N.D."/>
            <person name="Weir B.S."/>
            <person name="Guttman D.S."/>
        </authorList>
    </citation>
    <scope>NUCLEOTIDE SEQUENCE [LARGE SCALE GENOMIC DNA]</scope>
    <source>
        <strain evidence="5 6">ICMP 3353</strain>
    </source>
</reference>
<protein>
    <recommendedName>
        <fullName evidence="1">chorismate mutase</fullName>
        <ecNumber evidence="1">5.4.99.5</ecNumber>
    </recommendedName>
</protein>
<dbReference type="PIRSF" id="PIRSF029775">
    <property type="entry name" value="Isochor_pyr_lyas"/>
    <property type="match status" value="1"/>
</dbReference>
<dbReference type="SUPFAM" id="SSF48600">
    <property type="entry name" value="Chorismate mutase II"/>
    <property type="match status" value="1"/>
</dbReference>
<dbReference type="InterPro" id="IPR051331">
    <property type="entry name" value="Chorismate_mutase-related"/>
</dbReference>
<name>A0A3M4LHA7_PSECI</name>
<feature type="binding site" evidence="3">
    <location>
        <position position="34"/>
    </location>
    <ligand>
        <name>substrate</name>
    </ligand>
</feature>
<comment type="caution">
    <text evidence="5">The sequence shown here is derived from an EMBL/GenBank/DDBJ whole genome shotgun (WGS) entry which is preliminary data.</text>
</comment>
<feature type="domain" description="Chorismate mutase" evidence="4">
    <location>
        <begin position="7"/>
        <end position="97"/>
    </location>
</feature>
<dbReference type="PROSITE" id="PS51168">
    <property type="entry name" value="CHORISMATE_MUT_2"/>
    <property type="match status" value="1"/>
</dbReference>